<dbReference type="InterPro" id="IPR002938">
    <property type="entry name" value="FAD-bd"/>
</dbReference>
<evidence type="ECO:0000256" key="4">
    <source>
        <dbReference type="ARBA" id="ARBA00023002"/>
    </source>
</evidence>
<accession>A0AAD7F215</accession>
<feature type="domain" description="FAD-binding" evidence="6">
    <location>
        <begin position="28"/>
        <end position="377"/>
    </location>
</feature>
<comment type="similarity">
    <text evidence="1">Belongs to the paxM FAD-dependent monooxygenase family.</text>
</comment>
<comment type="caution">
    <text evidence="7">The sequence shown here is derived from an EMBL/GenBank/DDBJ whole genome shotgun (WGS) entry which is preliminary data.</text>
</comment>
<name>A0AAD7F215_9AGAR</name>
<protein>
    <recommendedName>
        <fullName evidence="6">FAD-binding domain-containing protein</fullName>
    </recommendedName>
</protein>
<evidence type="ECO:0000259" key="6">
    <source>
        <dbReference type="Pfam" id="PF01494"/>
    </source>
</evidence>
<dbReference type="GO" id="GO:0071949">
    <property type="term" value="F:FAD binding"/>
    <property type="evidence" value="ECO:0007669"/>
    <property type="project" value="InterPro"/>
</dbReference>
<keyword evidence="2" id="KW-0285">Flavoprotein</keyword>
<dbReference type="PRINTS" id="PR00420">
    <property type="entry name" value="RNGMNOXGNASE"/>
</dbReference>
<dbReference type="AlphaFoldDB" id="A0AAD7F215"/>
<keyword evidence="4" id="KW-0560">Oxidoreductase</keyword>
<organism evidence="7 8">
    <name type="scientific">Mycena albidolilacea</name>
    <dbReference type="NCBI Taxonomy" id="1033008"/>
    <lineage>
        <taxon>Eukaryota</taxon>
        <taxon>Fungi</taxon>
        <taxon>Dikarya</taxon>
        <taxon>Basidiomycota</taxon>
        <taxon>Agaricomycotina</taxon>
        <taxon>Agaricomycetes</taxon>
        <taxon>Agaricomycetidae</taxon>
        <taxon>Agaricales</taxon>
        <taxon>Marasmiineae</taxon>
        <taxon>Mycenaceae</taxon>
        <taxon>Mycena</taxon>
    </lineage>
</organism>
<evidence type="ECO:0000256" key="3">
    <source>
        <dbReference type="ARBA" id="ARBA00022827"/>
    </source>
</evidence>
<keyword evidence="5" id="KW-0503">Monooxygenase</keyword>
<sequence length="419" mass="45909">MSIEAVSKDALAPTSRSGSVDRAVQGQLDIAVIGAGLVGLATSAMLRKQGHRLTIFESSSFHAEIGAGIVLPPNGWVFFGSNGVENLCSWSTQMEMFHISGARMDGDDLSDGWTQYPQGYFMAHRVDLHKELMRLALDSDALTFPPASIHLGAPIKAVDFDSERPSVTASSGEEFKFDLVLGTDGIKSTVRECMVGADYNAPPTQLAFYRWMIDLKKNPELCWMRDDRNTPVRGGDLINCSAAHHDTRDQTIVAGQILSEDWVAAEWNAETPLDTFREAFEDFDDKFKPLVAVAEKPGTWQLRKLPPLPTWVKGNVALLGDAAHAMFPTYGQGFAVGLEDAGVLATLFPRGTKPSEIGARLKTFQELRKLRAERVSQMSTDAYKEPDEDAPEGSFSGWLVPEFLDHDSVAVAKDAVLKM</sequence>
<keyword evidence="8" id="KW-1185">Reference proteome</keyword>
<gene>
    <name evidence="7" type="ORF">DFH08DRAFT_799120</name>
</gene>
<evidence type="ECO:0000313" key="7">
    <source>
        <dbReference type="EMBL" id="KAJ7364806.1"/>
    </source>
</evidence>
<reference evidence="7" key="1">
    <citation type="submission" date="2023-03" db="EMBL/GenBank/DDBJ databases">
        <title>Massive genome expansion in bonnet fungi (Mycena s.s.) driven by repeated elements and novel gene families across ecological guilds.</title>
        <authorList>
            <consortium name="Lawrence Berkeley National Laboratory"/>
            <person name="Harder C.B."/>
            <person name="Miyauchi S."/>
            <person name="Viragh M."/>
            <person name="Kuo A."/>
            <person name="Thoen E."/>
            <person name="Andreopoulos B."/>
            <person name="Lu D."/>
            <person name="Skrede I."/>
            <person name="Drula E."/>
            <person name="Henrissat B."/>
            <person name="Morin E."/>
            <person name="Kohler A."/>
            <person name="Barry K."/>
            <person name="LaButti K."/>
            <person name="Morin E."/>
            <person name="Salamov A."/>
            <person name="Lipzen A."/>
            <person name="Mereny Z."/>
            <person name="Hegedus B."/>
            <person name="Baldrian P."/>
            <person name="Stursova M."/>
            <person name="Weitz H."/>
            <person name="Taylor A."/>
            <person name="Grigoriev I.V."/>
            <person name="Nagy L.G."/>
            <person name="Martin F."/>
            <person name="Kauserud H."/>
        </authorList>
    </citation>
    <scope>NUCLEOTIDE SEQUENCE</scope>
    <source>
        <strain evidence="7">CBHHK002</strain>
    </source>
</reference>
<proteinExistence type="inferred from homology"/>
<keyword evidence="3" id="KW-0274">FAD</keyword>
<dbReference type="GO" id="GO:0004497">
    <property type="term" value="F:monooxygenase activity"/>
    <property type="evidence" value="ECO:0007669"/>
    <property type="project" value="UniProtKB-KW"/>
</dbReference>
<dbReference type="InterPro" id="IPR050493">
    <property type="entry name" value="FAD-dep_Monooxygenase_BioMet"/>
</dbReference>
<dbReference type="PANTHER" id="PTHR13789:SF314">
    <property type="entry name" value="FAD-BINDING DOMAIN-CONTAINING PROTEIN"/>
    <property type="match status" value="1"/>
</dbReference>
<evidence type="ECO:0000256" key="2">
    <source>
        <dbReference type="ARBA" id="ARBA00022630"/>
    </source>
</evidence>
<dbReference type="SUPFAM" id="SSF51905">
    <property type="entry name" value="FAD/NAD(P)-binding domain"/>
    <property type="match status" value="1"/>
</dbReference>
<dbReference type="Gene3D" id="3.50.50.60">
    <property type="entry name" value="FAD/NAD(P)-binding domain"/>
    <property type="match status" value="1"/>
</dbReference>
<dbReference type="PANTHER" id="PTHR13789">
    <property type="entry name" value="MONOOXYGENASE"/>
    <property type="match status" value="1"/>
</dbReference>
<evidence type="ECO:0000256" key="5">
    <source>
        <dbReference type="ARBA" id="ARBA00023033"/>
    </source>
</evidence>
<dbReference type="Pfam" id="PF01494">
    <property type="entry name" value="FAD_binding_3"/>
    <property type="match status" value="1"/>
</dbReference>
<dbReference type="Proteomes" id="UP001218218">
    <property type="component" value="Unassembled WGS sequence"/>
</dbReference>
<evidence type="ECO:0000256" key="1">
    <source>
        <dbReference type="ARBA" id="ARBA00007992"/>
    </source>
</evidence>
<dbReference type="InterPro" id="IPR036188">
    <property type="entry name" value="FAD/NAD-bd_sf"/>
</dbReference>
<dbReference type="EMBL" id="JARIHO010000003">
    <property type="protein sequence ID" value="KAJ7364806.1"/>
    <property type="molecule type" value="Genomic_DNA"/>
</dbReference>
<evidence type="ECO:0000313" key="8">
    <source>
        <dbReference type="Proteomes" id="UP001218218"/>
    </source>
</evidence>